<sequence>MSKNIAFFLDTNILVKWIYRELLNETKDIESFISLLGKDQCIILGINLSEFESIIYDAYNITSHIIYEKILSGSDWDKLTVRDKLKIIGKIRKSFDQLYEQILKSKYNGLIPPGGIRQILAKRFFTELEERLVNSSLESLRNHVALNRKADDLVDFLSGTETVIKQRCTILDHVKILFDDDIIREIQLIHEGIDRHLRDLKSKGYKKAPSRNDQLIFQYLFLFLRERIYDEIVFITDDNDFERLYKAILGYLNGIIKGDIDPRGDLKEYAMEIRDILGKLVIKNVNDLITRQ</sequence>
<protein>
    <submittedName>
        <fullName evidence="1">Uncharacterized protein</fullName>
    </submittedName>
</protein>
<proteinExistence type="predicted"/>
<gene>
    <name evidence="1" type="ORF">SACC_04810</name>
</gene>
<dbReference type="EMBL" id="AP025226">
    <property type="protein sequence ID" value="BDB97464.1"/>
    <property type="molecule type" value="Genomic_DNA"/>
</dbReference>
<name>A0AAQ4CNT3_9CREN</name>
<evidence type="ECO:0000313" key="2">
    <source>
        <dbReference type="Proteomes" id="UP001319921"/>
    </source>
</evidence>
<reference evidence="1 2" key="1">
    <citation type="journal article" date="2022" name="Microbiol. Resour. Announc.">
        <title>Complete Genome Sequence of the Hyperthermophilic and Acidophilic Archaeon Saccharolobus caldissimus Strain HS-3T.</title>
        <authorList>
            <person name="Sakai H.D."/>
            <person name="Kurosawa N."/>
        </authorList>
    </citation>
    <scope>NUCLEOTIDE SEQUENCE [LARGE SCALE GENOMIC DNA]</scope>
    <source>
        <strain evidence="1 2">JCM32116</strain>
    </source>
</reference>
<dbReference type="KEGG" id="scas:SACC_04810"/>
<dbReference type="GeneID" id="68865210"/>
<keyword evidence="2" id="KW-1185">Reference proteome</keyword>
<dbReference type="RefSeq" id="WP_229571457.1">
    <property type="nucleotide sequence ID" value="NZ_AP025226.1"/>
</dbReference>
<organism evidence="1 2">
    <name type="scientific">Saccharolobus caldissimus</name>
    <dbReference type="NCBI Taxonomy" id="1702097"/>
    <lineage>
        <taxon>Archaea</taxon>
        <taxon>Thermoproteota</taxon>
        <taxon>Thermoprotei</taxon>
        <taxon>Sulfolobales</taxon>
        <taxon>Sulfolobaceae</taxon>
        <taxon>Saccharolobus</taxon>
    </lineage>
</organism>
<dbReference type="Proteomes" id="UP001319921">
    <property type="component" value="Chromosome"/>
</dbReference>
<accession>A0AAQ4CNT3</accession>
<evidence type="ECO:0000313" key="1">
    <source>
        <dbReference type="EMBL" id="BDB97464.1"/>
    </source>
</evidence>
<dbReference type="AlphaFoldDB" id="A0AAQ4CNT3"/>